<keyword evidence="2" id="KW-1185">Reference proteome</keyword>
<proteinExistence type="predicted"/>
<evidence type="ECO:0000313" key="1">
    <source>
        <dbReference type="EMBL" id="KAF9145308.1"/>
    </source>
</evidence>
<sequence>MAESGMVGIYRDLLSGERMLQVYLNSGARVWAVDLAEAEGSVVPSLSCHIGGNWVNLPVLTCLELYAGRKRTVIDRDLLTPCSNLIEVSFVDGTLEYKCRDIKSIQPAHLLNLELLDLIGWPSCTFHPETLHSTGRLKNLSITSNAFNNGEDIYSLDHFDNFDDFTDCNYFISPINELYQSYGIQGDSSTTLLMPAAAIIRPKWTWDWYLPHLVLIKLSSEFAFLFQFRMLQGCPALQFLEFEVRTPTSSHTRTITNTDMFTPSLDAIIASSFTKLRMNGSWTFKDPSMAYRFLTRMFPCLESLSAIGWVGLVGSSPIDQSYAQPGQGAALGFEQSVQQGENERAEFSQQGEGGQHLDYLLT</sequence>
<dbReference type="OrthoDB" id="2426412at2759"/>
<protein>
    <submittedName>
        <fullName evidence="1">Uncharacterized protein</fullName>
    </submittedName>
</protein>
<gene>
    <name evidence="1" type="ORF">BG015_011937</name>
</gene>
<dbReference type="SUPFAM" id="SSF52058">
    <property type="entry name" value="L domain-like"/>
    <property type="match status" value="1"/>
</dbReference>
<comment type="caution">
    <text evidence="1">The sequence shown here is derived from an EMBL/GenBank/DDBJ whole genome shotgun (WGS) entry which is preliminary data.</text>
</comment>
<evidence type="ECO:0000313" key="2">
    <source>
        <dbReference type="Proteomes" id="UP000748756"/>
    </source>
</evidence>
<dbReference type="Proteomes" id="UP000748756">
    <property type="component" value="Unassembled WGS sequence"/>
</dbReference>
<dbReference type="AlphaFoldDB" id="A0A9P5RRW1"/>
<name>A0A9P5RRW1_9FUNG</name>
<accession>A0A9P5RRW1</accession>
<reference evidence="1" key="1">
    <citation type="journal article" date="2020" name="Fungal Divers.">
        <title>Resolving the Mortierellaceae phylogeny through synthesis of multi-gene phylogenetics and phylogenomics.</title>
        <authorList>
            <person name="Vandepol N."/>
            <person name="Liber J."/>
            <person name="Desiro A."/>
            <person name="Na H."/>
            <person name="Kennedy M."/>
            <person name="Barry K."/>
            <person name="Grigoriev I.V."/>
            <person name="Miller A.N."/>
            <person name="O'Donnell K."/>
            <person name="Stajich J.E."/>
            <person name="Bonito G."/>
        </authorList>
    </citation>
    <scope>NUCLEOTIDE SEQUENCE</scope>
    <source>
        <strain evidence="1">NRRL 6426</strain>
    </source>
</reference>
<organism evidence="1 2">
    <name type="scientific">Linnemannia schmuckeri</name>
    <dbReference type="NCBI Taxonomy" id="64567"/>
    <lineage>
        <taxon>Eukaryota</taxon>
        <taxon>Fungi</taxon>
        <taxon>Fungi incertae sedis</taxon>
        <taxon>Mucoromycota</taxon>
        <taxon>Mortierellomycotina</taxon>
        <taxon>Mortierellomycetes</taxon>
        <taxon>Mortierellales</taxon>
        <taxon>Mortierellaceae</taxon>
        <taxon>Linnemannia</taxon>
    </lineage>
</organism>
<dbReference type="EMBL" id="JAAAUQ010000962">
    <property type="protein sequence ID" value="KAF9145308.1"/>
    <property type="molecule type" value="Genomic_DNA"/>
</dbReference>